<sequence length="1584" mass="185276">MMDEGEQDVYVAQLKEVFDSCDTTGTGYLDRAELRELCHRLQLDDQADNLTKQLLGKDPNNRVSFDEFKEGFVAVLSHSVDELDTTEEDFSFIEDIVPEEVEPKYVKGKKKYGRRSKPDFLDSEDDVSRSESHPTPAKKVREEGRRTERRTTLRERTSSMASIQSLESDDGKKKPPSTGDSDKEHERTFEAEGTGLLKTGTMDEAYTPSRGAMMSPTDEDRQEEIRQIWEELGVGHSGFLNKAELDLVCKHIGLDEMNDEELSHLFQTLDKDEDGKISLQELLNGLFKYSSSPSPTPSPTRGLMAAERRRLARTMSMDESLARVATPLVGINLFSALDSEGTGYVQADEIVNLWQEEGIQSPMEVLEDLGFELGGKVNITELSMELEHELYAIPEDNKVYHAALTSYRSEIRHLKSDLDQAYKERDKVQGDLEAANLRINKLVQEVDDRHAGMERTSENRLRTTEKRYEEKIERLQAEIQKEREFITQQAAKQKGKLEHEIDNLLEEQKRLHEKLSIAHQERGDLEKELLEMTERLVELQKHNDRLSKDNEAYSDLQLRLADIESRRDSLKMQQEVDIVQHIKDLEAINRELRDKNDELVLEIEELRSQLTGRHVRRRGNKDKVGRTGSILSDYQKPTVVRRRGKHTTSSDNESETDEGPSGRTKRRLPTPKRDTGSSQEDDGSRLSASPNQLTPVHSPSRVLHAENVSELRDQFDRERREIEQAYKMEIAELEEKKAELEKGLVELQEKHESEKNEMEQKFALDKAGLRDRLEAEFKEDLEIRIAETRTQLLKEKDMGASELMTQHASELQTKLEDQRRDLEQKFDKEKSNMEQKHHLEVNALQAGFDKEVNELINSHRKEMEQLENKHRKEKEAMEEAKEEMEKKFTRERKELSKSSERDRQSLMNSLDKDKAELCQTYTQERNQMEQQFQTELEALQKQHQKEQEAMRKNFELEKVQLEKSVSSDTREKVEAEFAKQMERLTKGFEEEREKFASEQDKLAKRSRQLEQQVGDKQREQEKEKEGGKQLKSKVDDLNKQVASLKKEKEKAEAEFRKEKEKLTRGFEDERKKLNQEREKIEKRMTKEKDDLQKRVAKLEDQLDSKEQEKEREKHEGKQQKTKVEELKSATSALQQQLNSLQREKDRAEAEHNREVDQLQKTFDREREELANKTATLEGLLKNKDSDLEEAWQYRKRAEETEAINSNLQREKQRMETELQGEIDLVKKSSERQQDDLQYQIQQLEGQLQRKEQEKEDEKEYRQKELQREKERVEAHFTQQMERLKRAFDEERQAFANQKGTLERQVAEKEREKEAEKQFRNRVQELNAQNTGLQRDNQRLEITLVDLRSELEAARREKEEMLVMVKQEQEEAMAAINNLDKAKLNLLEEQKETLNKELQEVKDKLLKANAELMVGKSQQDRELKHVHEQHDMELEKVRSESQGKVAPEELNNARLQVIEKERRCRELEVALEQRSTETNKLLMTAQQGHEKTVSKLKQDKEELDNKLAKMHTVLNEQTNKLKEQLSKTCRSDLLVKDLYVENAQLMKALQVTEQRQKEAERSSHLLAEKNLSLVRVLRKVCPAVI</sequence>
<dbReference type="Gene3D" id="1.10.238.10">
    <property type="entry name" value="EF-hand"/>
    <property type="match status" value="2"/>
</dbReference>
<feature type="compositionally biased region" description="Polar residues" evidence="7">
    <location>
        <begin position="1128"/>
        <end position="1140"/>
    </location>
</feature>
<evidence type="ECO:0000256" key="7">
    <source>
        <dbReference type="SAM" id="MobiDB-lite"/>
    </source>
</evidence>
<dbReference type="InterPro" id="IPR002048">
    <property type="entry name" value="EF_hand_dom"/>
</dbReference>
<dbReference type="GO" id="GO:0005509">
    <property type="term" value="F:calcium ion binding"/>
    <property type="evidence" value="ECO:0007669"/>
    <property type="project" value="InterPro"/>
</dbReference>
<dbReference type="KEGG" id="bfo:118415376"/>
<evidence type="ECO:0000256" key="2">
    <source>
        <dbReference type="ARBA" id="ARBA00022490"/>
    </source>
</evidence>
<proteinExistence type="predicted"/>
<feature type="domain" description="EF-hand" evidence="8">
    <location>
        <begin position="220"/>
        <end position="255"/>
    </location>
</feature>
<dbReference type="InterPro" id="IPR011992">
    <property type="entry name" value="EF-hand-dom_pair"/>
</dbReference>
<feature type="compositionally biased region" description="Basic and acidic residues" evidence="7">
    <location>
        <begin position="1141"/>
        <end position="1166"/>
    </location>
</feature>
<feature type="compositionally biased region" description="Basic and acidic residues" evidence="7">
    <location>
        <begin position="1013"/>
        <end position="1127"/>
    </location>
</feature>
<feature type="coiled-coil region" evidence="6">
    <location>
        <begin position="1449"/>
        <end position="1561"/>
    </location>
</feature>
<reference evidence="9" key="2">
    <citation type="journal article" date="2020" name="Nat. Ecol. Evol.">
        <title>Deeply conserved synteny resolves early events in vertebrate evolution.</title>
        <authorList>
            <person name="Simakov O."/>
            <person name="Marletaz F."/>
            <person name="Yue J.X."/>
            <person name="O'Connell B."/>
            <person name="Jenkins J."/>
            <person name="Brandt A."/>
            <person name="Calef R."/>
            <person name="Tung C.H."/>
            <person name="Huang T.K."/>
            <person name="Schmutz J."/>
            <person name="Satoh N."/>
            <person name="Yu J.K."/>
            <person name="Putnam N.H."/>
            <person name="Green R.E."/>
            <person name="Rokhsar D.S."/>
        </authorList>
    </citation>
    <scope>NUCLEOTIDE SEQUENCE [LARGE SCALE GENOMIC DNA]</scope>
    <source>
        <strain evidence="9">S238N-H82</strain>
    </source>
</reference>
<keyword evidence="9" id="KW-1185">Reference proteome</keyword>
<feature type="compositionally biased region" description="Basic and acidic residues" evidence="7">
    <location>
        <begin position="180"/>
        <end position="190"/>
    </location>
</feature>
<feature type="compositionally biased region" description="Basic and acidic residues" evidence="7">
    <location>
        <begin position="1223"/>
        <end position="1234"/>
    </location>
</feature>
<feature type="region of interest" description="Disordered" evidence="7">
    <location>
        <begin position="108"/>
        <end position="222"/>
    </location>
</feature>
<keyword evidence="2" id="KW-0963">Cytoplasm</keyword>
<accession>A0A9J7MQR9</accession>
<evidence type="ECO:0000313" key="10">
    <source>
        <dbReference type="RefSeq" id="XP_035675830.1"/>
    </source>
</evidence>
<keyword evidence="5" id="KW-0206">Cytoskeleton</keyword>
<reference evidence="10" key="1">
    <citation type="journal article" date="2016" name="Genome Biol. Evol.">
        <title>Conserved non-coding elements in the most distant genera of cephalochordates: the Goldilocks principle.</title>
        <authorList>
            <person name="Yue J.X."/>
            <person name="Kozmikova I."/>
            <person name="Ono H."/>
            <person name="Nossa C.W."/>
            <person name="Kozmik Z."/>
            <person name="Putnam N.H."/>
            <person name="Yu J.K."/>
            <person name="Holland L.Z."/>
        </authorList>
    </citation>
    <scope>NUCLEOTIDE SEQUENCE</scope>
</reference>
<reference evidence="10" key="3">
    <citation type="submission" date="2025-08" db="UniProtKB">
        <authorList>
            <consortium name="RefSeq"/>
        </authorList>
    </citation>
    <scope>IDENTIFICATION</scope>
</reference>
<feature type="region of interest" description="Disordered" evidence="7">
    <location>
        <begin position="614"/>
        <end position="705"/>
    </location>
</feature>
<comment type="subcellular location">
    <subcellularLocation>
        <location evidence="1">Cytoplasm</location>
        <location evidence="1">Cytoskeleton</location>
        <location evidence="1">Microtubule organizing center</location>
        <location evidence="1">Centrosome</location>
    </subcellularLocation>
</comment>
<evidence type="ECO:0000313" key="9">
    <source>
        <dbReference type="Proteomes" id="UP000001554"/>
    </source>
</evidence>
<feature type="compositionally biased region" description="Low complexity" evidence="7">
    <location>
        <begin position="1235"/>
        <end position="1246"/>
    </location>
</feature>
<protein>
    <submittedName>
        <fullName evidence="10">Ninein-like protein</fullName>
    </submittedName>
</protein>
<feature type="compositionally biased region" description="Basic and acidic residues" evidence="7">
    <location>
        <begin position="1247"/>
        <end position="1271"/>
    </location>
</feature>
<dbReference type="OMA" id="SYHQGQV"/>
<dbReference type="PROSITE" id="PS50222">
    <property type="entry name" value="EF_HAND_2"/>
    <property type="match status" value="3"/>
</dbReference>
<evidence type="ECO:0000256" key="5">
    <source>
        <dbReference type="ARBA" id="ARBA00023212"/>
    </source>
</evidence>
<dbReference type="GeneID" id="118415376"/>
<dbReference type="SMART" id="SM00054">
    <property type="entry name" value="EFh"/>
    <property type="match status" value="3"/>
</dbReference>
<evidence type="ECO:0000256" key="4">
    <source>
        <dbReference type="ARBA" id="ARBA00022837"/>
    </source>
</evidence>
<keyword evidence="4" id="KW-0106">Calcium</keyword>
<dbReference type="OrthoDB" id="5799458at2759"/>
<dbReference type="PANTHER" id="PTHR18905:SF13">
    <property type="entry name" value="NON-CENTROSOMAL MICROTUBULE ARRAY"/>
    <property type="match status" value="1"/>
</dbReference>
<feature type="coiled-coil region" evidence="6">
    <location>
        <begin position="929"/>
        <end position="964"/>
    </location>
</feature>
<feature type="region of interest" description="Disordered" evidence="7">
    <location>
        <begin position="863"/>
        <end position="911"/>
    </location>
</feature>
<evidence type="ECO:0000256" key="3">
    <source>
        <dbReference type="ARBA" id="ARBA00022553"/>
    </source>
</evidence>
<evidence type="ECO:0000259" key="8">
    <source>
        <dbReference type="PROSITE" id="PS50222"/>
    </source>
</evidence>
<feature type="compositionally biased region" description="Polar residues" evidence="7">
    <location>
        <begin position="686"/>
        <end position="697"/>
    </location>
</feature>
<dbReference type="Pfam" id="PF13499">
    <property type="entry name" value="EF-hand_7"/>
    <property type="match status" value="2"/>
</dbReference>
<dbReference type="PANTHER" id="PTHR18905">
    <property type="entry name" value="NINEIN"/>
    <property type="match status" value="1"/>
</dbReference>
<feature type="region of interest" description="Disordered" evidence="7">
    <location>
        <begin position="985"/>
        <end position="1166"/>
    </location>
</feature>
<dbReference type="CDD" id="cd00051">
    <property type="entry name" value="EFh"/>
    <property type="match status" value="1"/>
</dbReference>
<dbReference type="GO" id="GO:0005813">
    <property type="term" value="C:centrosome"/>
    <property type="evidence" value="ECO:0000318"/>
    <property type="project" value="GO_Central"/>
</dbReference>
<name>A0A9J7MQR9_BRAFL</name>
<dbReference type="RefSeq" id="XP_035675830.1">
    <property type="nucleotide sequence ID" value="XM_035819937.1"/>
</dbReference>
<dbReference type="GO" id="GO:0034454">
    <property type="term" value="P:microtubule anchoring at centrosome"/>
    <property type="evidence" value="ECO:0000318"/>
    <property type="project" value="GO_Central"/>
</dbReference>
<keyword evidence="6" id="KW-0175">Coiled coil</keyword>
<feature type="compositionally biased region" description="Basic and acidic residues" evidence="7">
    <location>
        <begin position="139"/>
        <end position="157"/>
    </location>
</feature>
<dbReference type="Proteomes" id="UP000001554">
    <property type="component" value="Chromosome 1"/>
</dbReference>
<keyword evidence="3" id="KW-0597">Phosphoprotein</keyword>
<dbReference type="InterPro" id="IPR018247">
    <property type="entry name" value="EF_Hand_1_Ca_BS"/>
</dbReference>
<feature type="region of interest" description="Disordered" evidence="7">
    <location>
        <begin position="807"/>
        <end position="835"/>
    </location>
</feature>
<dbReference type="SUPFAM" id="SSF47473">
    <property type="entry name" value="EF-hand"/>
    <property type="match status" value="1"/>
</dbReference>
<feature type="domain" description="EF-hand" evidence="8">
    <location>
        <begin position="9"/>
        <end position="44"/>
    </location>
</feature>
<organism evidence="9 10">
    <name type="scientific">Branchiostoma floridae</name>
    <name type="common">Florida lancelet</name>
    <name type="synonym">Amphioxus</name>
    <dbReference type="NCBI Taxonomy" id="7739"/>
    <lineage>
        <taxon>Eukaryota</taxon>
        <taxon>Metazoa</taxon>
        <taxon>Chordata</taxon>
        <taxon>Cephalochordata</taxon>
        <taxon>Leptocardii</taxon>
        <taxon>Amphioxiformes</taxon>
        <taxon>Branchiostomatidae</taxon>
        <taxon>Branchiostoma</taxon>
    </lineage>
</organism>
<gene>
    <name evidence="10" type="primary">LOC118415376</name>
</gene>
<feature type="compositionally biased region" description="Basic and acidic residues" evidence="7">
    <location>
        <begin position="116"/>
        <end position="132"/>
    </location>
</feature>
<evidence type="ECO:0000256" key="6">
    <source>
        <dbReference type="SAM" id="Coils"/>
    </source>
</evidence>
<feature type="region of interest" description="Disordered" evidence="7">
    <location>
        <begin position="1197"/>
        <end position="1271"/>
    </location>
</feature>
<feature type="coiled-coil region" evidence="6">
    <location>
        <begin position="404"/>
        <end position="609"/>
    </location>
</feature>
<feature type="compositionally biased region" description="Basic and acidic residues" evidence="7">
    <location>
        <begin position="985"/>
        <end position="1003"/>
    </location>
</feature>
<feature type="compositionally biased region" description="Basic and acidic residues" evidence="7">
    <location>
        <begin position="813"/>
        <end position="835"/>
    </location>
</feature>
<feature type="domain" description="EF-hand" evidence="8">
    <location>
        <begin position="257"/>
        <end position="292"/>
    </location>
</feature>
<evidence type="ECO:0000256" key="1">
    <source>
        <dbReference type="ARBA" id="ARBA00004300"/>
    </source>
</evidence>
<dbReference type="PROSITE" id="PS00018">
    <property type="entry name" value="EF_HAND_1"/>
    <property type="match status" value="1"/>
</dbReference>